<organism evidence="2 3">
    <name type="scientific">Parapedobacter deserti</name>
    <dbReference type="NCBI Taxonomy" id="1912957"/>
    <lineage>
        <taxon>Bacteria</taxon>
        <taxon>Pseudomonadati</taxon>
        <taxon>Bacteroidota</taxon>
        <taxon>Sphingobacteriia</taxon>
        <taxon>Sphingobacteriales</taxon>
        <taxon>Sphingobacteriaceae</taxon>
        <taxon>Parapedobacter</taxon>
    </lineage>
</organism>
<sequence>MGKFSFLNDPEQVKRENKRYEQQKLKREANSLAMEAVRLSQSNHIDQAREKFSEVLKIDMNNIITYRHLLLMSMDETNSHDSWGYWNKLAEKDPKNVETWLLKGLVEKKYNKLDSAVENI</sequence>
<feature type="region of interest" description="Disordered" evidence="1">
    <location>
        <begin position="1"/>
        <end position="21"/>
    </location>
</feature>
<dbReference type="InterPro" id="IPR011990">
    <property type="entry name" value="TPR-like_helical_dom_sf"/>
</dbReference>
<gene>
    <name evidence="2" type="ORF">ACFOET_08145</name>
</gene>
<reference evidence="3" key="1">
    <citation type="journal article" date="2019" name="Int. J. Syst. Evol. Microbiol.">
        <title>The Global Catalogue of Microorganisms (GCM) 10K type strain sequencing project: providing services to taxonomists for standard genome sequencing and annotation.</title>
        <authorList>
            <consortium name="The Broad Institute Genomics Platform"/>
            <consortium name="The Broad Institute Genome Sequencing Center for Infectious Disease"/>
            <person name="Wu L."/>
            <person name="Ma J."/>
        </authorList>
    </citation>
    <scope>NUCLEOTIDE SEQUENCE [LARGE SCALE GENOMIC DNA]</scope>
    <source>
        <strain evidence="3">KCTC 52416</strain>
    </source>
</reference>
<dbReference type="EMBL" id="JBHRTA010000023">
    <property type="protein sequence ID" value="MFC3197579.1"/>
    <property type="molecule type" value="Genomic_DNA"/>
</dbReference>
<comment type="caution">
    <text evidence="2">The sequence shown here is derived from an EMBL/GenBank/DDBJ whole genome shotgun (WGS) entry which is preliminary data.</text>
</comment>
<proteinExistence type="predicted"/>
<dbReference type="Proteomes" id="UP001595526">
    <property type="component" value="Unassembled WGS sequence"/>
</dbReference>
<evidence type="ECO:0000313" key="2">
    <source>
        <dbReference type="EMBL" id="MFC3197579.1"/>
    </source>
</evidence>
<keyword evidence="3" id="KW-1185">Reference proteome</keyword>
<evidence type="ECO:0000313" key="3">
    <source>
        <dbReference type="Proteomes" id="UP001595526"/>
    </source>
</evidence>
<feature type="compositionally biased region" description="Basic and acidic residues" evidence="1">
    <location>
        <begin position="11"/>
        <end position="21"/>
    </location>
</feature>
<name>A0ABV7JL57_9SPHI</name>
<dbReference type="Gene3D" id="1.25.40.10">
    <property type="entry name" value="Tetratricopeptide repeat domain"/>
    <property type="match status" value="1"/>
</dbReference>
<evidence type="ECO:0000256" key="1">
    <source>
        <dbReference type="SAM" id="MobiDB-lite"/>
    </source>
</evidence>
<accession>A0ABV7JL57</accession>
<dbReference type="RefSeq" id="WP_379021400.1">
    <property type="nucleotide sequence ID" value="NZ_JBHRTA010000023.1"/>
</dbReference>
<dbReference type="SUPFAM" id="SSF48452">
    <property type="entry name" value="TPR-like"/>
    <property type="match status" value="1"/>
</dbReference>
<protein>
    <submittedName>
        <fullName evidence="2">Tetratricopeptide repeat protein</fullName>
    </submittedName>
</protein>